<reference evidence="2" key="2">
    <citation type="journal article" date="2020" name="Antonie Van Leeuwenhoek">
        <title>Labilibaculum antarcticum sp. nov., a novel facultative anaerobic, psychrotorelant bacterium isolated from marine sediment of Antarctica.</title>
        <authorList>
            <person name="Watanabe M."/>
            <person name="Kojima H."/>
            <person name="Fukui M."/>
        </authorList>
    </citation>
    <scope>NUCLEOTIDE SEQUENCE [LARGE SCALE GENOMIC DNA]</scope>
    <source>
        <strain evidence="2">SPP2</strain>
    </source>
</reference>
<dbReference type="SUPFAM" id="SSF158682">
    <property type="entry name" value="TerB-like"/>
    <property type="match status" value="1"/>
</dbReference>
<dbReference type="Proteomes" id="UP000218267">
    <property type="component" value="Chromosome"/>
</dbReference>
<organism evidence="1 2">
    <name type="scientific">Labilibaculum antarcticum</name>
    <dbReference type="NCBI Taxonomy" id="1717717"/>
    <lineage>
        <taxon>Bacteria</taxon>
        <taxon>Pseudomonadati</taxon>
        <taxon>Bacteroidota</taxon>
        <taxon>Bacteroidia</taxon>
        <taxon>Marinilabiliales</taxon>
        <taxon>Marinifilaceae</taxon>
        <taxon>Labilibaculum</taxon>
    </lineage>
</organism>
<evidence type="ECO:0000313" key="2">
    <source>
        <dbReference type="Proteomes" id="UP000218267"/>
    </source>
</evidence>
<dbReference type="EMBL" id="AP018042">
    <property type="protein sequence ID" value="BAX82239.1"/>
    <property type="molecule type" value="Genomic_DNA"/>
</dbReference>
<proteinExistence type="predicted"/>
<gene>
    <name evidence="1" type="ORF">ALGA_3947</name>
</gene>
<dbReference type="OrthoDB" id="1120295at2"/>
<protein>
    <recommendedName>
        <fullName evidence="3">Co-chaperone DjlA N-terminal domain-containing protein</fullName>
    </recommendedName>
</protein>
<dbReference type="AlphaFoldDB" id="A0A1Y1CP54"/>
<reference evidence="1 2" key="1">
    <citation type="journal article" date="2018" name="Mar. Genomics">
        <title>Complete genome sequence of Marinifilaceae bacterium strain SPP2, isolated from the Antarctic marine sediment.</title>
        <authorList>
            <person name="Watanabe M."/>
            <person name="Kojima H."/>
            <person name="Fukui M."/>
        </authorList>
    </citation>
    <scope>NUCLEOTIDE SEQUENCE [LARGE SCALE GENOMIC DNA]</scope>
    <source>
        <strain evidence="1 2">SPP2</strain>
    </source>
</reference>
<dbReference type="RefSeq" id="WP_096432365.1">
    <property type="nucleotide sequence ID" value="NZ_AP018042.1"/>
</dbReference>
<sequence length="132" mass="15587">MRKEEKLYEVFGELLYALAKADGVIKKEEKEILKQLLKNHALGSEILWSFEFEESHNSSVEEIYNKVINYCHVYGPAPQYDEFINAMKIVADASDGITSKEHNLINSFSEDLMERFQRDIDKLKQFEKKEYW</sequence>
<evidence type="ECO:0000313" key="1">
    <source>
        <dbReference type="EMBL" id="BAX82239.1"/>
    </source>
</evidence>
<accession>A0A1Y1CP54</accession>
<name>A0A1Y1CP54_9BACT</name>
<keyword evidence="2" id="KW-1185">Reference proteome</keyword>
<dbReference type="InterPro" id="IPR029024">
    <property type="entry name" value="TerB-like"/>
</dbReference>
<dbReference type="KEGG" id="mbas:ALGA_3947"/>
<evidence type="ECO:0008006" key="3">
    <source>
        <dbReference type="Google" id="ProtNLM"/>
    </source>
</evidence>
<dbReference type="Gene3D" id="1.10.3680.10">
    <property type="entry name" value="TerB-like"/>
    <property type="match status" value="1"/>
</dbReference>